<dbReference type="InterPro" id="IPR043504">
    <property type="entry name" value="Peptidase_S1_PA_chymotrypsin"/>
</dbReference>
<reference evidence="4" key="1">
    <citation type="submission" date="2017-10" db="EMBL/GenBank/DDBJ databases">
        <title>Resolving the taxonomy of Roseburia spp., Eubacterium rectale and Agathobacter spp. through phylogenomic analysis.</title>
        <authorList>
            <person name="Sheridan P.O."/>
            <person name="Walker A.W."/>
            <person name="Duncan S.H."/>
            <person name="Scott K.P."/>
            <person name="Toole P.W.O."/>
            <person name="Luis P."/>
            <person name="Flint H.J."/>
        </authorList>
    </citation>
    <scope>NUCLEOTIDE SEQUENCE [LARGE SCALE GENOMIC DNA]</scope>
    <source>
        <strain evidence="4">JK10</strain>
    </source>
</reference>
<evidence type="ECO:0000313" key="4">
    <source>
        <dbReference type="EMBL" id="PHU40413.1"/>
    </source>
</evidence>
<evidence type="ECO:0000259" key="3">
    <source>
        <dbReference type="PROSITE" id="PS50006"/>
    </source>
</evidence>
<dbReference type="PANTHER" id="PTHR43019">
    <property type="entry name" value="SERINE ENDOPROTEASE DEGS"/>
    <property type="match status" value="1"/>
</dbReference>
<feature type="domain" description="FHA" evidence="3">
    <location>
        <begin position="410"/>
        <end position="461"/>
    </location>
</feature>
<dbReference type="SUPFAM" id="SSF50494">
    <property type="entry name" value="Trypsin-like serine proteases"/>
    <property type="match status" value="1"/>
</dbReference>
<dbReference type="EMBL" id="PDYH01000019">
    <property type="protein sequence ID" value="PHU40413.1"/>
    <property type="molecule type" value="Genomic_DNA"/>
</dbReference>
<keyword evidence="1" id="KW-1133">Transmembrane helix</keyword>
<evidence type="ECO:0000256" key="1">
    <source>
        <dbReference type="SAM" id="Phobius"/>
    </source>
</evidence>
<keyword evidence="1" id="KW-0812">Transmembrane</keyword>
<dbReference type="InterPro" id="IPR000253">
    <property type="entry name" value="FHA_dom"/>
</dbReference>
<dbReference type="SUPFAM" id="SSF49879">
    <property type="entry name" value="SMAD/FHA domain"/>
    <property type="match status" value="1"/>
</dbReference>
<keyword evidence="1" id="KW-0472">Membrane</keyword>
<feature type="transmembrane region" description="Helical" evidence="1">
    <location>
        <begin position="293"/>
        <end position="316"/>
    </location>
</feature>
<protein>
    <recommendedName>
        <fullName evidence="3">FHA domain-containing protein</fullName>
    </recommendedName>
</protein>
<organism evidence="4 5">
    <name type="scientific">Pseudobutyrivibrio ruminis</name>
    <dbReference type="NCBI Taxonomy" id="46206"/>
    <lineage>
        <taxon>Bacteria</taxon>
        <taxon>Bacillati</taxon>
        <taxon>Bacillota</taxon>
        <taxon>Clostridia</taxon>
        <taxon>Lachnospirales</taxon>
        <taxon>Lachnospiraceae</taxon>
        <taxon>Pseudobutyrivibrio</taxon>
    </lineage>
</organism>
<dbReference type="Proteomes" id="UP000224317">
    <property type="component" value="Unassembled WGS sequence"/>
</dbReference>
<dbReference type="PROSITE" id="PS50006">
    <property type="entry name" value="FHA_DOMAIN"/>
    <property type="match status" value="1"/>
</dbReference>
<accession>A0A2G3EBB5</accession>
<dbReference type="Pfam" id="PF13365">
    <property type="entry name" value="Trypsin_2"/>
    <property type="match status" value="1"/>
</dbReference>
<proteinExistence type="predicted"/>
<dbReference type="InterPro" id="IPR009003">
    <property type="entry name" value="Peptidase_S1_PA"/>
</dbReference>
<keyword evidence="2" id="KW-0732">Signal</keyword>
<comment type="caution">
    <text evidence="4">The sequence shown here is derived from an EMBL/GenBank/DDBJ whole genome shotgun (WGS) entry which is preliminary data.</text>
</comment>
<feature type="signal peptide" evidence="2">
    <location>
        <begin position="1"/>
        <end position="26"/>
    </location>
</feature>
<keyword evidence="5" id="KW-1185">Reference proteome</keyword>
<dbReference type="AlphaFoldDB" id="A0A2G3EBB5"/>
<feature type="chain" id="PRO_5013565730" description="FHA domain-containing protein" evidence="2">
    <location>
        <begin position="27"/>
        <end position="486"/>
    </location>
</feature>
<evidence type="ECO:0000256" key="2">
    <source>
        <dbReference type="SAM" id="SignalP"/>
    </source>
</evidence>
<dbReference type="Pfam" id="PF00498">
    <property type="entry name" value="FHA"/>
    <property type="match status" value="1"/>
</dbReference>
<dbReference type="RefSeq" id="WP_099413114.1">
    <property type="nucleotide sequence ID" value="NZ_PDYH01000019.1"/>
</dbReference>
<dbReference type="Gene3D" id="2.40.10.10">
    <property type="entry name" value="Trypsin-like serine proteases"/>
    <property type="match status" value="2"/>
</dbReference>
<dbReference type="SMART" id="SM00240">
    <property type="entry name" value="FHA"/>
    <property type="match status" value="1"/>
</dbReference>
<evidence type="ECO:0000313" key="5">
    <source>
        <dbReference type="Proteomes" id="UP000224317"/>
    </source>
</evidence>
<dbReference type="PANTHER" id="PTHR43019:SF23">
    <property type="entry name" value="PROTEASE DO-LIKE 5, CHLOROPLASTIC"/>
    <property type="match status" value="1"/>
</dbReference>
<name>A0A2G3EBB5_9FIRM</name>
<gene>
    <name evidence="4" type="ORF">CSX00_05865</name>
</gene>
<dbReference type="CDD" id="cd00060">
    <property type="entry name" value="FHA"/>
    <property type="match status" value="1"/>
</dbReference>
<sequence length="486" mass="53524">MKGLRNLCINLLVIVSLLLPCNVAQAAAKEQKAEDAKNGVVQVNTVFTDDADQKHIVYGGTGFLVGDAEDTEYVITCNHIVNPSDEIKVAAFEFLEIPVEEDTLSNTRYETEVVLEGDVVVSATIVNTSDELDLAVLQLSQPIYTREPLTILTSKNYDTNSLPYSTTDKIYTMGYPDEIRFDSPVQYYSDSQVIMTAGSIVNLLSLNGVQVIESDTSIGANNCGGPIVNEYGYVIGMNLLAKDGMYSCSLDSTKIVKVLDGLGVKYTKVNENPKTEEVKEPTTKIETKETIPLYLIIILCVGAVVIIALIITIIVLKVSSNRNREIQSKKEIKQAESQAIEQFVNRPNMAVREMQHKEVASKSVDTNVLSNDGGETSILGKSESFSGQINLGKLIRVKTNEKIAMNKAYFSIGKDTLHVDYSIRDNGTISRQHAAIRKMGDGIYLEDCNSTNGTWVNNVRLNKGSRVKLANGDMVKISNEEFKYEL</sequence>
<dbReference type="InterPro" id="IPR008984">
    <property type="entry name" value="SMAD_FHA_dom_sf"/>
</dbReference>
<dbReference type="Gene3D" id="2.60.200.20">
    <property type="match status" value="1"/>
</dbReference>